<dbReference type="GO" id="GO:0005634">
    <property type="term" value="C:nucleus"/>
    <property type="evidence" value="ECO:0007669"/>
    <property type="project" value="TreeGrafter"/>
</dbReference>
<feature type="compositionally biased region" description="Basic and acidic residues" evidence="2">
    <location>
        <begin position="353"/>
        <end position="369"/>
    </location>
</feature>
<dbReference type="GO" id="GO:0003682">
    <property type="term" value="F:chromatin binding"/>
    <property type="evidence" value="ECO:0007669"/>
    <property type="project" value="InterPro"/>
</dbReference>
<sequence length="471" mass="52368">MSVHPSRLANIPQGSLASTPHYSAPPVSASSVEPSQSGTDREADLKERVKNAIHRSHDATEGAGGSNSDRREGSYARRDGQDRDRRDDRRADYRDRERYERDRDGGRGRDYDDRGDNRRSGDYPPRDRGERRASPSYAPYDRREDDRSRGPPPSGPPGAGGWQRQSAPHQDSGFNGGGGYGGRSGGGGPGNFLVQGPSFLADRRKQRDANPLSIWPPSPKGPASNARDKPVKTKHSSKKSSRKRRTTPSDTDSDSSDRRYRRHKEKSSRSSRHKSSSSRQDRSRSRRRSSKKRKTDDSSDSDDSSDEEEAVIKSKDEAGEDRIRLEMGDAFVPPTKVEEDDDDDVVGPVLAQSKDERGNSRDFGGHLRPGEGSAMAAFVSDGQRIPRRGEIGLASTAIEQFEASGYVMSGSRHTRMNAVRMRKENQVISAEEKRGILKMQAEEKAKRESMIVANFREMVSERLEQGASRQR</sequence>
<evidence type="ECO:0000259" key="3">
    <source>
        <dbReference type="Pfam" id="PF06047"/>
    </source>
</evidence>
<feature type="compositionally biased region" description="Basic and acidic residues" evidence="2">
    <location>
        <begin position="310"/>
        <end position="327"/>
    </location>
</feature>
<dbReference type="InterPro" id="IPR040466">
    <property type="entry name" value="NKAP"/>
</dbReference>
<name>A0A0F7SP87_PHARH</name>
<dbReference type="AlphaFoldDB" id="A0A0F7SP87"/>
<feature type="compositionally biased region" description="Acidic residues" evidence="2">
    <location>
        <begin position="298"/>
        <end position="309"/>
    </location>
</feature>
<feature type="compositionally biased region" description="Basic and acidic residues" evidence="2">
    <location>
        <begin position="39"/>
        <end position="60"/>
    </location>
</feature>
<comment type="similarity">
    <text evidence="1">Belongs to the NKAP family.</text>
</comment>
<feature type="domain" description="NF-kappa-B-activating protein C-terminal" evidence="3">
    <location>
        <begin position="361"/>
        <end position="460"/>
    </location>
</feature>
<feature type="compositionally biased region" description="Polar residues" evidence="2">
    <location>
        <begin position="12"/>
        <end position="21"/>
    </location>
</feature>
<dbReference type="EMBL" id="LN483157">
    <property type="protein sequence ID" value="CED83917.1"/>
    <property type="molecule type" value="Genomic_DNA"/>
</dbReference>
<accession>A0A0F7SP87</accession>
<proteinExistence type="inferred from homology"/>
<evidence type="ECO:0000256" key="2">
    <source>
        <dbReference type="SAM" id="MobiDB-lite"/>
    </source>
</evidence>
<dbReference type="PANTHER" id="PTHR13087:SF0">
    <property type="entry name" value="NFKB ACTIVATING PROTEIN LIKE"/>
    <property type="match status" value="1"/>
</dbReference>
<feature type="region of interest" description="Disordered" evidence="2">
    <location>
        <begin position="1"/>
        <end position="371"/>
    </location>
</feature>
<evidence type="ECO:0000313" key="4">
    <source>
        <dbReference type="EMBL" id="CED83917.1"/>
    </source>
</evidence>
<organism evidence="4">
    <name type="scientific">Phaffia rhodozyma</name>
    <name type="common">Yeast</name>
    <name type="synonym">Xanthophyllomyces dendrorhous</name>
    <dbReference type="NCBI Taxonomy" id="264483"/>
    <lineage>
        <taxon>Eukaryota</taxon>
        <taxon>Fungi</taxon>
        <taxon>Dikarya</taxon>
        <taxon>Basidiomycota</taxon>
        <taxon>Agaricomycotina</taxon>
        <taxon>Tremellomycetes</taxon>
        <taxon>Cystofilobasidiales</taxon>
        <taxon>Mrakiaceae</taxon>
        <taxon>Phaffia</taxon>
    </lineage>
</organism>
<feature type="compositionally biased region" description="Basic residues" evidence="2">
    <location>
        <begin position="284"/>
        <end position="293"/>
    </location>
</feature>
<feature type="compositionally biased region" description="Low complexity" evidence="2">
    <location>
        <begin position="24"/>
        <end position="37"/>
    </location>
</feature>
<dbReference type="InterPro" id="IPR009269">
    <property type="entry name" value="NKAP_C"/>
</dbReference>
<dbReference type="GO" id="GO:0010468">
    <property type="term" value="P:regulation of gene expression"/>
    <property type="evidence" value="ECO:0007669"/>
    <property type="project" value="TreeGrafter"/>
</dbReference>
<feature type="compositionally biased region" description="Gly residues" evidence="2">
    <location>
        <begin position="174"/>
        <end position="190"/>
    </location>
</feature>
<evidence type="ECO:0000256" key="1">
    <source>
        <dbReference type="ARBA" id="ARBA00009313"/>
    </source>
</evidence>
<dbReference type="Pfam" id="PF06047">
    <property type="entry name" value="Nkap_C"/>
    <property type="match status" value="1"/>
</dbReference>
<feature type="compositionally biased region" description="Basic residues" evidence="2">
    <location>
        <begin position="259"/>
        <end position="276"/>
    </location>
</feature>
<dbReference type="PANTHER" id="PTHR13087">
    <property type="entry name" value="NF-KAPPA B ACTIVATING PROTEIN"/>
    <property type="match status" value="1"/>
</dbReference>
<protein>
    <submittedName>
        <fullName evidence="4">Uncharacterized conserved protein</fullName>
    </submittedName>
</protein>
<feature type="compositionally biased region" description="Basic residues" evidence="2">
    <location>
        <begin position="232"/>
        <end position="246"/>
    </location>
</feature>
<feature type="compositionally biased region" description="Basic and acidic residues" evidence="2">
    <location>
        <begin position="140"/>
        <end position="149"/>
    </location>
</feature>
<reference evidence="4" key="1">
    <citation type="submission" date="2014-08" db="EMBL/GenBank/DDBJ databases">
        <authorList>
            <person name="Sharma Rahul"/>
            <person name="Thines Marco"/>
        </authorList>
    </citation>
    <scope>NUCLEOTIDE SEQUENCE</scope>
</reference>
<feature type="compositionally biased region" description="Basic and acidic residues" evidence="2">
    <location>
        <begin position="68"/>
        <end position="133"/>
    </location>
</feature>